<comment type="caution">
    <text evidence="3">The sequence shown here is derived from an EMBL/GenBank/DDBJ whole genome shotgun (WGS) entry which is preliminary data.</text>
</comment>
<dbReference type="AlphaFoldDB" id="A0A816AQC8"/>
<organism evidence="3 4">
    <name type="scientific">Adineta steineri</name>
    <dbReference type="NCBI Taxonomy" id="433720"/>
    <lineage>
        <taxon>Eukaryota</taxon>
        <taxon>Metazoa</taxon>
        <taxon>Spiralia</taxon>
        <taxon>Gnathifera</taxon>
        <taxon>Rotifera</taxon>
        <taxon>Eurotatoria</taxon>
        <taxon>Bdelloidea</taxon>
        <taxon>Adinetida</taxon>
        <taxon>Adinetidae</taxon>
        <taxon>Adineta</taxon>
    </lineage>
</organism>
<proteinExistence type="predicted"/>
<keyword evidence="1" id="KW-0732">Signal</keyword>
<evidence type="ECO:0000313" key="3">
    <source>
        <dbReference type="EMBL" id="CAF1597889.1"/>
    </source>
</evidence>
<evidence type="ECO:0000256" key="1">
    <source>
        <dbReference type="SAM" id="SignalP"/>
    </source>
</evidence>
<name>A0A816AQC8_9BILA</name>
<dbReference type="Proteomes" id="UP000663877">
    <property type="component" value="Unassembled WGS sequence"/>
</dbReference>
<gene>
    <name evidence="2" type="ORF">BJG266_LOCUS6711</name>
    <name evidence="3" type="ORF">QVE165_LOCUS52192</name>
</gene>
<dbReference type="OrthoDB" id="10039898at2759"/>
<feature type="signal peptide" evidence="1">
    <location>
        <begin position="1"/>
        <end position="23"/>
    </location>
</feature>
<evidence type="ECO:0000313" key="4">
    <source>
        <dbReference type="Proteomes" id="UP000663832"/>
    </source>
</evidence>
<keyword evidence="4" id="KW-1185">Reference proteome</keyword>
<protein>
    <submittedName>
        <fullName evidence="3">Uncharacterized protein</fullName>
    </submittedName>
</protein>
<dbReference type="EMBL" id="CAJNOM010001203">
    <property type="protein sequence ID" value="CAF1597889.1"/>
    <property type="molecule type" value="Genomic_DNA"/>
</dbReference>
<reference evidence="3" key="1">
    <citation type="submission" date="2021-02" db="EMBL/GenBank/DDBJ databases">
        <authorList>
            <person name="Nowell W R."/>
        </authorList>
    </citation>
    <scope>NUCLEOTIDE SEQUENCE</scope>
</reference>
<sequence length="158" mass="18450">MALLLISIPRVLLFFMLIQSVSLYRIYALDDNHPNSLHHSLSSPIDETINQVLPIKYPGYDNDDDDDISVNTNSDENNDNLPPWMSLVPETKQQSIWKRSKPFTRQSAKALPQRRNYRPHWNPLVAAYKRCGELSRPEERESCFKDAVQMLFVHKLRK</sequence>
<dbReference type="Proteomes" id="UP000663832">
    <property type="component" value="Unassembled WGS sequence"/>
</dbReference>
<feature type="chain" id="PRO_5036412650" evidence="1">
    <location>
        <begin position="24"/>
        <end position="158"/>
    </location>
</feature>
<dbReference type="EMBL" id="CAJNOI010000019">
    <property type="protein sequence ID" value="CAF0829534.1"/>
    <property type="molecule type" value="Genomic_DNA"/>
</dbReference>
<evidence type="ECO:0000313" key="2">
    <source>
        <dbReference type="EMBL" id="CAF0829534.1"/>
    </source>
</evidence>
<accession>A0A816AQC8</accession>